<dbReference type="InterPro" id="IPR030383">
    <property type="entry name" value="G_VLIG_dom"/>
</dbReference>
<dbReference type="PANTHER" id="PTHR14819">
    <property type="entry name" value="GTP-BINDING"/>
    <property type="match status" value="1"/>
</dbReference>
<sequence length="448" mass="51996">MNQYEDLLQWFTKVSNVIVIFMYEHEKDEFVDQLEDMNYCSPFCKFLIVPRPEVGWNFYKIGEYLNKNVYSDIHSSSTRSIDEILQESNSIFDVEKKMNLAILRSLDGLNTRLKTIQQFEKLDSLWKKYVKLAKEDTRAKPTGSKSIQDIKSEIRNKKAQIDLVTKMLLDGYSIEFLDGTNSWIYKKWLTNILKRMNELISDAKVVILSVLGVQSSFKSTLLNIMFGVSFKTGLGKCTNGIHATLLTLDSGMQKILNYTHILVLDVEGLQSTEKREENNANDFTHQDNELATAVVCMSDLCLINFRGENSAMHIHVTNLIEKEYLRISNDFNTEVMRLENQALAKIYEGDTEFNLQEFLDTKLAVTKQQLIDKFGGFLDFGKHVDMQEGSKEQYKLRLEMTMENVRDEQTIRLKRRIEMKKLETELELKNNKFTDAFIKGCKEKVDTV</sequence>
<accession>A0ABD2PJX2</accession>
<dbReference type="EMBL" id="JBJKFK010007523">
    <property type="protein sequence ID" value="KAL3307375.1"/>
    <property type="molecule type" value="Genomic_DNA"/>
</dbReference>
<dbReference type="PROSITE" id="PS51717">
    <property type="entry name" value="G_VLIG"/>
    <property type="match status" value="1"/>
</dbReference>
<gene>
    <name evidence="2" type="ORF">Ciccas_014115</name>
</gene>
<feature type="non-terminal residue" evidence="2">
    <location>
        <position position="448"/>
    </location>
</feature>
<reference evidence="2 3" key="1">
    <citation type="submission" date="2024-11" db="EMBL/GenBank/DDBJ databases">
        <title>Adaptive evolution of stress response genes in parasites aligns with host niche diversity.</title>
        <authorList>
            <person name="Hahn C."/>
            <person name="Resl P."/>
        </authorList>
    </citation>
    <scope>NUCLEOTIDE SEQUENCE [LARGE SCALE GENOMIC DNA]</scope>
    <source>
        <strain evidence="2">EGGRZ-B1_66</strain>
        <tissue evidence="2">Body</tissue>
    </source>
</reference>
<proteinExistence type="predicted"/>
<dbReference type="Gene3D" id="3.40.50.300">
    <property type="entry name" value="P-loop containing nucleotide triphosphate hydrolases"/>
    <property type="match status" value="1"/>
</dbReference>
<dbReference type="InterPro" id="IPR052986">
    <property type="entry name" value="VLIG_GTPase"/>
</dbReference>
<comment type="caution">
    <text evidence="2">The sequence shown here is derived from an EMBL/GenBank/DDBJ whole genome shotgun (WGS) entry which is preliminary data.</text>
</comment>
<evidence type="ECO:0000313" key="3">
    <source>
        <dbReference type="Proteomes" id="UP001626550"/>
    </source>
</evidence>
<protein>
    <recommendedName>
        <fullName evidence="1">VLIG-type G domain-containing protein</fullName>
    </recommendedName>
</protein>
<dbReference type="SUPFAM" id="SSF52540">
    <property type="entry name" value="P-loop containing nucleoside triphosphate hydrolases"/>
    <property type="match status" value="1"/>
</dbReference>
<dbReference type="InterPro" id="IPR027417">
    <property type="entry name" value="P-loop_NTPase"/>
</dbReference>
<name>A0ABD2PJX2_9PLAT</name>
<dbReference type="Proteomes" id="UP001626550">
    <property type="component" value="Unassembled WGS sequence"/>
</dbReference>
<evidence type="ECO:0000259" key="1">
    <source>
        <dbReference type="PROSITE" id="PS51717"/>
    </source>
</evidence>
<evidence type="ECO:0000313" key="2">
    <source>
        <dbReference type="EMBL" id="KAL3307375.1"/>
    </source>
</evidence>
<dbReference type="Pfam" id="PF25683">
    <property type="entry name" value="URGCP_GTPase"/>
    <property type="match status" value="1"/>
</dbReference>
<dbReference type="AlphaFoldDB" id="A0ABD2PJX2"/>
<feature type="domain" description="VLIG-type G" evidence="1">
    <location>
        <begin position="202"/>
        <end position="448"/>
    </location>
</feature>
<dbReference type="PANTHER" id="PTHR14819:SF25">
    <property type="entry name" value="CHROMOSOME UNDETERMINED SCAFFOLD_52, WHOLE GENOME SHOTGUN SEQUENCE"/>
    <property type="match status" value="1"/>
</dbReference>
<organism evidence="2 3">
    <name type="scientific">Cichlidogyrus casuarinus</name>
    <dbReference type="NCBI Taxonomy" id="1844966"/>
    <lineage>
        <taxon>Eukaryota</taxon>
        <taxon>Metazoa</taxon>
        <taxon>Spiralia</taxon>
        <taxon>Lophotrochozoa</taxon>
        <taxon>Platyhelminthes</taxon>
        <taxon>Monogenea</taxon>
        <taxon>Monopisthocotylea</taxon>
        <taxon>Dactylogyridea</taxon>
        <taxon>Ancyrocephalidae</taxon>
        <taxon>Cichlidogyrus</taxon>
    </lineage>
</organism>
<keyword evidence="3" id="KW-1185">Reference proteome</keyword>